<evidence type="ECO:0000313" key="10">
    <source>
        <dbReference type="Proteomes" id="UP000033514"/>
    </source>
</evidence>
<dbReference type="GO" id="GO:0004713">
    <property type="term" value="F:protein tyrosine kinase activity"/>
    <property type="evidence" value="ECO:0007669"/>
    <property type="project" value="TreeGrafter"/>
</dbReference>
<dbReference type="AlphaFoldDB" id="A0A0F5L7N0"/>
<keyword evidence="2" id="KW-1003">Cell membrane</keyword>
<protein>
    <recommendedName>
        <fullName evidence="8">Polysaccharide chain length determinant N-terminal domain-containing protein</fullName>
    </recommendedName>
</protein>
<comment type="subcellular location">
    <subcellularLocation>
        <location evidence="1">Cell membrane</location>
        <topology evidence="1">Multi-pass membrane protein</topology>
    </subcellularLocation>
</comment>
<dbReference type="Proteomes" id="UP000033514">
    <property type="component" value="Unassembled WGS sequence"/>
</dbReference>
<evidence type="ECO:0000256" key="6">
    <source>
        <dbReference type="SAM" id="Coils"/>
    </source>
</evidence>
<keyword evidence="3 7" id="KW-0812">Transmembrane</keyword>
<evidence type="ECO:0000256" key="5">
    <source>
        <dbReference type="ARBA" id="ARBA00023136"/>
    </source>
</evidence>
<dbReference type="PANTHER" id="PTHR32309:SF13">
    <property type="entry name" value="FERRIC ENTEROBACTIN TRANSPORT PROTEIN FEPE"/>
    <property type="match status" value="1"/>
</dbReference>
<dbReference type="Pfam" id="PF02706">
    <property type="entry name" value="Wzz"/>
    <property type="match status" value="1"/>
</dbReference>
<evidence type="ECO:0000259" key="8">
    <source>
        <dbReference type="Pfam" id="PF02706"/>
    </source>
</evidence>
<proteinExistence type="predicted"/>
<evidence type="ECO:0000256" key="1">
    <source>
        <dbReference type="ARBA" id="ARBA00004651"/>
    </source>
</evidence>
<dbReference type="PANTHER" id="PTHR32309">
    <property type="entry name" value="TYROSINE-PROTEIN KINASE"/>
    <property type="match status" value="1"/>
</dbReference>
<evidence type="ECO:0000313" key="9">
    <source>
        <dbReference type="EMBL" id="KKB78411.1"/>
    </source>
</evidence>
<dbReference type="EMBL" id="LAJG01000022">
    <property type="protein sequence ID" value="KKB78411.1"/>
    <property type="molecule type" value="Genomic_DNA"/>
</dbReference>
<evidence type="ECO:0000256" key="2">
    <source>
        <dbReference type="ARBA" id="ARBA00022475"/>
    </source>
</evidence>
<evidence type="ECO:0000256" key="7">
    <source>
        <dbReference type="SAM" id="Phobius"/>
    </source>
</evidence>
<organism evidence="9 10">
    <name type="scientific">Devosia soli</name>
    <dbReference type="NCBI Taxonomy" id="361041"/>
    <lineage>
        <taxon>Bacteria</taxon>
        <taxon>Pseudomonadati</taxon>
        <taxon>Pseudomonadota</taxon>
        <taxon>Alphaproteobacteria</taxon>
        <taxon>Hyphomicrobiales</taxon>
        <taxon>Devosiaceae</taxon>
        <taxon>Devosia</taxon>
    </lineage>
</organism>
<dbReference type="PATRIC" id="fig|361041.3.peg.1667"/>
<comment type="caution">
    <text evidence="9">The sequence shown here is derived from an EMBL/GenBank/DDBJ whole genome shotgun (WGS) entry which is preliminary data.</text>
</comment>
<accession>A0A0F5L7N0</accession>
<evidence type="ECO:0000256" key="3">
    <source>
        <dbReference type="ARBA" id="ARBA00022692"/>
    </source>
</evidence>
<dbReference type="InterPro" id="IPR003856">
    <property type="entry name" value="LPS_length_determ_N"/>
</dbReference>
<keyword evidence="10" id="KW-1185">Reference proteome</keyword>
<name>A0A0F5L7N0_9HYPH</name>
<gene>
    <name evidence="9" type="ORF">VW35_11495</name>
</gene>
<sequence length="437" mass="46617">MAGITPVIILGWVRRFWLIALALAVLGALAGFAAGTLIPPRYTSYSDILLDPNNLQLVDDDVYGRSATAEAQVIDVESKMRILTSISVLGRVVDQLNLVNDPDILGPGDVAPGGDARIAAILALGDRVRVSREERSYVVTASVWARTPEKSAALTDAIVSAFLVELAETESQGARTASEALSQRLTELRDDAAKAEAAVVDYRQQNGLPMTTSDSQLSTQSAVQLNTQVDTARETLITAEARYAALAAGNEGAGAQESELLAELRTEYATTKKNVDSLAATLGPRHPSLTTARAELDALQGEIDQEVARIVEGARTDLQRARDVFDQLSNAAGAQLGNVFSDEKAQLELRQLERTAASAVAIYEAYLNRAGQVAERSQLNTSKVRVISPAVAPLVRSYPPRTMMLVIGGFIGGLMAGLAVAAGLGFLLHMRQRRVIA</sequence>
<dbReference type="GO" id="GO:0005886">
    <property type="term" value="C:plasma membrane"/>
    <property type="evidence" value="ECO:0007669"/>
    <property type="project" value="UniProtKB-SubCell"/>
</dbReference>
<dbReference type="InterPro" id="IPR050445">
    <property type="entry name" value="Bact_polysacc_biosynth/exp"/>
</dbReference>
<keyword evidence="5 7" id="KW-0472">Membrane</keyword>
<reference evidence="9 10" key="1">
    <citation type="submission" date="2015-03" db="EMBL/GenBank/DDBJ databases">
        <authorList>
            <person name="Hassan Y.I."/>
            <person name="Lepp D."/>
            <person name="Zhou T."/>
        </authorList>
    </citation>
    <scope>NUCLEOTIDE SEQUENCE [LARGE SCALE GENOMIC DNA]</scope>
    <source>
        <strain evidence="9 10">GH2-10</strain>
    </source>
</reference>
<dbReference type="STRING" id="361041.VW35_11495"/>
<feature type="coiled-coil region" evidence="6">
    <location>
        <begin position="178"/>
        <end position="331"/>
    </location>
</feature>
<keyword evidence="6" id="KW-0175">Coiled coil</keyword>
<feature type="domain" description="Polysaccharide chain length determinant N-terminal" evidence="8">
    <location>
        <begin position="14"/>
        <end position="96"/>
    </location>
</feature>
<evidence type="ECO:0000256" key="4">
    <source>
        <dbReference type="ARBA" id="ARBA00022989"/>
    </source>
</evidence>
<keyword evidence="4 7" id="KW-1133">Transmembrane helix</keyword>
<feature type="transmembrane region" description="Helical" evidence="7">
    <location>
        <begin position="403"/>
        <end position="428"/>
    </location>
</feature>